<feature type="compositionally biased region" description="Basic and acidic residues" evidence="1">
    <location>
        <begin position="15"/>
        <end position="28"/>
    </location>
</feature>
<feature type="region of interest" description="Disordered" evidence="1">
    <location>
        <begin position="13"/>
        <end position="35"/>
    </location>
</feature>
<name>A0ABS4EDH3_9FIRM</name>
<organism evidence="2 3">
    <name type="scientific">Metaclostridioides mangenotii</name>
    <dbReference type="NCBI Taxonomy" id="1540"/>
    <lineage>
        <taxon>Bacteria</taxon>
        <taxon>Bacillati</taxon>
        <taxon>Bacillota</taxon>
        <taxon>Clostridia</taxon>
        <taxon>Peptostreptococcales</taxon>
        <taxon>Peptostreptococcaceae</taxon>
        <taxon>Metaclostridioides</taxon>
    </lineage>
</organism>
<evidence type="ECO:0000313" key="2">
    <source>
        <dbReference type="EMBL" id="MBP1855997.1"/>
    </source>
</evidence>
<keyword evidence="3" id="KW-1185">Reference proteome</keyword>
<accession>A0ABS4EDH3</accession>
<evidence type="ECO:0000256" key="1">
    <source>
        <dbReference type="SAM" id="MobiDB-lite"/>
    </source>
</evidence>
<sequence>MYDGGWYEWHLNTDSPRRDKGLLEDAPEKQPNSYF</sequence>
<reference evidence="2 3" key="1">
    <citation type="submission" date="2021-03" db="EMBL/GenBank/DDBJ databases">
        <title>Genomic Encyclopedia of Type Strains, Phase IV (KMG-IV): sequencing the most valuable type-strain genomes for metagenomic binning, comparative biology and taxonomic classification.</title>
        <authorList>
            <person name="Goeker M."/>
        </authorList>
    </citation>
    <scope>NUCLEOTIDE SEQUENCE [LARGE SCALE GENOMIC DNA]</scope>
    <source>
        <strain evidence="2 3">DSM 1289</strain>
    </source>
</reference>
<proteinExistence type="predicted"/>
<dbReference type="Proteomes" id="UP000767291">
    <property type="component" value="Unassembled WGS sequence"/>
</dbReference>
<evidence type="ECO:0000313" key="3">
    <source>
        <dbReference type="Proteomes" id="UP000767291"/>
    </source>
</evidence>
<gene>
    <name evidence="2" type="ORF">J2Z43_002399</name>
</gene>
<dbReference type="EMBL" id="JAGGJX010000006">
    <property type="protein sequence ID" value="MBP1855997.1"/>
    <property type="molecule type" value="Genomic_DNA"/>
</dbReference>
<protein>
    <submittedName>
        <fullName evidence="2">Uncharacterized protein</fullName>
    </submittedName>
</protein>
<comment type="caution">
    <text evidence="2">The sequence shown here is derived from an EMBL/GenBank/DDBJ whole genome shotgun (WGS) entry which is preliminary data.</text>
</comment>